<evidence type="ECO:0000313" key="2">
    <source>
        <dbReference type="EMBL" id="KAK9533729.1"/>
    </source>
</evidence>
<keyword evidence="3" id="KW-1185">Reference proteome</keyword>
<gene>
    <name evidence="2" type="ORF">VZT92_008830</name>
</gene>
<feature type="region of interest" description="Disordered" evidence="1">
    <location>
        <begin position="63"/>
        <end position="91"/>
    </location>
</feature>
<evidence type="ECO:0000256" key="1">
    <source>
        <dbReference type="SAM" id="MobiDB-lite"/>
    </source>
</evidence>
<proteinExistence type="predicted"/>
<evidence type="ECO:0000313" key="3">
    <source>
        <dbReference type="Proteomes" id="UP001488805"/>
    </source>
</evidence>
<protein>
    <submittedName>
        <fullName evidence="2">Uncharacterized protein</fullName>
    </submittedName>
</protein>
<sequence>MCRAHRESALWRCVYACARRPSCMCVFGMTWQPPALFKHGVGCAGSLIVRLGSPPAHAVPGTLRRGKEGAQRGQAAFNTSPTEPKAPLVGL</sequence>
<name>A0AAW1FG08_ZOAVI</name>
<comment type="caution">
    <text evidence="2">The sequence shown here is derived from an EMBL/GenBank/DDBJ whole genome shotgun (WGS) entry which is preliminary data.</text>
</comment>
<organism evidence="2 3">
    <name type="scientific">Zoarces viviparus</name>
    <name type="common">Viviparous eelpout</name>
    <name type="synonym">Blennius viviparus</name>
    <dbReference type="NCBI Taxonomy" id="48416"/>
    <lineage>
        <taxon>Eukaryota</taxon>
        <taxon>Metazoa</taxon>
        <taxon>Chordata</taxon>
        <taxon>Craniata</taxon>
        <taxon>Vertebrata</taxon>
        <taxon>Euteleostomi</taxon>
        <taxon>Actinopterygii</taxon>
        <taxon>Neopterygii</taxon>
        <taxon>Teleostei</taxon>
        <taxon>Neoteleostei</taxon>
        <taxon>Acanthomorphata</taxon>
        <taxon>Eupercaria</taxon>
        <taxon>Perciformes</taxon>
        <taxon>Cottioidei</taxon>
        <taxon>Zoarcales</taxon>
        <taxon>Zoarcidae</taxon>
        <taxon>Zoarcinae</taxon>
        <taxon>Zoarces</taxon>
    </lineage>
</organism>
<dbReference type="AlphaFoldDB" id="A0AAW1FG08"/>
<dbReference type="Proteomes" id="UP001488805">
    <property type="component" value="Unassembled WGS sequence"/>
</dbReference>
<accession>A0AAW1FG08</accession>
<dbReference type="EMBL" id="JBCEZU010000067">
    <property type="protein sequence ID" value="KAK9533729.1"/>
    <property type="molecule type" value="Genomic_DNA"/>
</dbReference>
<reference evidence="2 3" key="1">
    <citation type="journal article" date="2024" name="Genome Biol. Evol.">
        <title>Chromosome-level genome assembly of the viviparous eelpout Zoarces viviparus.</title>
        <authorList>
            <person name="Fuhrmann N."/>
            <person name="Brasseur M.V."/>
            <person name="Bakowski C.E."/>
            <person name="Podsiadlowski L."/>
            <person name="Prost S."/>
            <person name="Krehenwinkel H."/>
            <person name="Mayer C."/>
        </authorList>
    </citation>
    <scope>NUCLEOTIDE SEQUENCE [LARGE SCALE GENOMIC DNA]</scope>
    <source>
        <strain evidence="2">NO-MEL_2022_Ind0_liver</strain>
    </source>
</reference>